<protein>
    <recommendedName>
        <fullName evidence="2">Galectin</fullName>
    </recommendedName>
</protein>
<dbReference type="PROSITE" id="PS51304">
    <property type="entry name" value="GALECTIN"/>
    <property type="match status" value="2"/>
</dbReference>
<dbReference type="SMART" id="SM00908">
    <property type="entry name" value="Gal-bind_lectin"/>
    <property type="match status" value="2"/>
</dbReference>
<name>A0A0R3QK77_9BILA</name>
<evidence type="ECO:0000259" key="3">
    <source>
        <dbReference type="PROSITE" id="PS51304"/>
    </source>
</evidence>
<dbReference type="CDD" id="cd00070">
    <property type="entry name" value="GLECT"/>
    <property type="match status" value="2"/>
</dbReference>
<evidence type="ECO:0000256" key="1">
    <source>
        <dbReference type="ARBA" id="ARBA00022734"/>
    </source>
</evidence>
<evidence type="ECO:0000256" key="2">
    <source>
        <dbReference type="RuleBase" id="RU102079"/>
    </source>
</evidence>
<keyword evidence="1 2" id="KW-0430">Lectin</keyword>
<organism evidence="6">
    <name type="scientific">Brugia timori</name>
    <dbReference type="NCBI Taxonomy" id="42155"/>
    <lineage>
        <taxon>Eukaryota</taxon>
        <taxon>Metazoa</taxon>
        <taxon>Ecdysozoa</taxon>
        <taxon>Nematoda</taxon>
        <taxon>Chromadorea</taxon>
        <taxon>Rhabditida</taxon>
        <taxon>Spirurina</taxon>
        <taxon>Spiruromorpha</taxon>
        <taxon>Filarioidea</taxon>
        <taxon>Onchocercidae</taxon>
        <taxon>Brugia</taxon>
    </lineage>
</organism>
<dbReference type="AlphaFoldDB" id="A0A0R3QK77"/>
<evidence type="ECO:0000313" key="6">
    <source>
        <dbReference type="WBParaSite" id="BTMF_0000798501-mRNA-1"/>
    </source>
</evidence>
<dbReference type="InterPro" id="IPR013320">
    <property type="entry name" value="ConA-like_dom_sf"/>
</dbReference>
<accession>A0A0R3QK77</accession>
<proteinExistence type="predicted"/>
<dbReference type="Pfam" id="PF00337">
    <property type="entry name" value="Gal-bind_lectin"/>
    <property type="match status" value="2"/>
</dbReference>
<dbReference type="SMART" id="SM00276">
    <property type="entry name" value="GLECT"/>
    <property type="match status" value="2"/>
</dbReference>
<dbReference type="InterPro" id="IPR044156">
    <property type="entry name" value="Galectin-like"/>
</dbReference>
<keyword evidence="5" id="KW-1185">Reference proteome</keyword>
<feature type="domain" description="Galectin" evidence="3">
    <location>
        <begin position="34"/>
        <end position="170"/>
    </location>
</feature>
<evidence type="ECO:0000313" key="5">
    <source>
        <dbReference type="Proteomes" id="UP000280834"/>
    </source>
</evidence>
<reference evidence="4 5" key="2">
    <citation type="submission" date="2018-11" db="EMBL/GenBank/DDBJ databases">
        <authorList>
            <consortium name="Pathogen Informatics"/>
        </authorList>
    </citation>
    <scope>NUCLEOTIDE SEQUENCE [LARGE SCALE GENOMIC DNA]</scope>
</reference>
<evidence type="ECO:0000313" key="4">
    <source>
        <dbReference type="EMBL" id="VDO20810.1"/>
    </source>
</evidence>
<dbReference type="PANTHER" id="PTHR11346">
    <property type="entry name" value="GALECTIN"/>
    <property type="match status" value="1"/>
</dbReference>
<dbReference type="GO" id="GO:0030246">
    <property type="term" value="F:carbohydrate binding"/>
    <property type="evidence" value="ECO:0007669"/>
    <property type="project" value="UniProtKB-UniRule"/>
</dbReference>
<feature type="domain" description="Galectin" evidence="3">
    <location>
        <begin position="178"/>
        <end position="322"/>
    </location>
</feature>
<dbReference type="WBParaSite" id="BTMF_0000798501-mRNA-1">
    <property type="protein sequence ID" value="BTMF_0000798501-mRNA-1"/>
    <property type="gene ID" value="BTMF_0000798501"/>
</dbReference>
<dbReference type="EMBL" id="UZAG01015490">
    <property type="protein sequence ID" value="VDO20810.1"/>
    <property type="molecule type" value="Genomic_DNA"/>
</dbReference>
<dbReference type="InterPro" id="IPR001079">
    <property type="entry name" value="Galectin_CRD"/>
</dbReference>
<dbReference type="PANTHER" id="PTHR11346:SF189">
    <property type="entry name" value="GALECTIN"/>
    <property type="match status" value="1"/>
</dbReference>
<sequence>MSSILRKLFRNETKKVTQKNSITGRNNSFPVPYLSKLEGNQLQSGQSLIVRGYIIGRNEFIINLTNGGKVEKENENDILDNRLLAIRANIALKRIYLNACIDGEWGREGSVKHKWTLGDEFDIRIRCHDKYFEIFVDHKLLAKFAYYVPISNISHIYMNGDAELYTVSWEGKYYQVPYTADIPGNFYPGRKLYVSGVVKKRTKQFVVDFHSDNDIAFRFNPRIAEKVSYHLNKTRTSNRNHTKLIRNTRSEERWGTEEKEIEIQFPFKKKRAFDLLFYCEENRFLCHVDDCLICSFTHRMSPRNIDKLSIDGDIELQGVHLK</sequence>
<reference evidence="6" key="1">
    <citation type="submission" date="2016-04" db="UniProtKB">
        <authorList>
            <consortium name="WormBaseParasite"/>
        </authorList>
    </citation>
    <scope>IDENTIFICATION</scope>
</reference>
<dbReference type="STRING" id="42155.A0A0R3QK77"/>
<dbReference type="Gene3D" id="2.60.120.200">
    <property type="match status" value="2"/>
</dbReference>
<dbReference type="Proteomes" id="UP000280834">
    <property type="component" value="Unassembled WGS sequence"/>
</dbReference>
<dbReference type="SUPFAM" id="SSF49899">
    <property type="entry name" value="Concanavalin A-like lectins/glucanases"/>
    <property type="match status" value="2"/>
</dbReference>
<gene>
    <name evidence="4" type="ORF">BTMF_LOCUS6084</name>
</gene>
<dbReference type="FunFam" id="2.60.120.200:FF:000261">
    <property type="entry name" value="Galectin"/>
    <property type="match status" value="1"/>
</dbReference>